<reference evidence="7" key="2">
    <citation type="submission" date="2015-02" db="UniProtKB">
        <authorList>
            <consortium name="EnsemblMetazoa"/>
        </authorList>
    </citation>
    <scope>IDENTIFICATION</scope>
</reference>
<dbReference type="AlphaFoldDB" id="T1J9K5"/>
<dbReference type="SUPFAM" id="SSF48371">
    <property type="entry name" value="ARM repeat"/>
    <property type="match status" value="1"/>
</dbReference>
<feature type="region of interest" description="Disordered" evidence="5">
    <location>
        <begin position="665"/>
        <end position="738"/>
    </location>
</feature>
<evidence type="ECO:0000313" key="7">
    <source>
        <dbReference type="EnsemblMetazoa" id="SMAR010402-PA"/>
    </source>
</evidence>
<dbReference type="InterPro" id="IPR016024">
    <property type="entry name" value="ARM-type_fold"/>
</dbReference>
<dbReference type="InterPro" id="IPR011989">
    <property type="entry name" value="ARM-like"/>
</dbReference>
<evidence type="ECO:0000256" key="3">
    <source>
        <dbReference type="ARBA" id="ARBA00042347"/>
    </source>
</evidence>
<comment type="function">
    <text evidence="4">Regulates COPI-mediated retrograde protein traffic at the interface between the Golgi apparatus and the endoplasmic reticulum. Involved in the maintenance of the Golgi apparatus morphology.</text>
</comment>
<organism evidence="7 8">
    <name type="scientific">Strigamia maritima</name>
    <name type="common">European centipede</name>
    <name type="synonym">Geophilus maritimus</name>
    <dbReference type="NCBI Taxonomy" id="126957"/>
    <lineage>
        <taxon>Eukaryota</taxon>
        <taxon>Metazoa</taxon>
        <taxon>Ecdysozoa</taxon>
        <taxon>Arthropoda</taxon>
        <taxon>Myriapoda</taxon>
        <taxon>Chilopoda</taxon>
        <taxon>Pleurostigmophora</taxon>
        <taxon>Geophilomorpha</taxon>
        <taxon>Linotaeniidae</taxon>
        <taxon>Strigamia</taxon>
    </lineage>
</organism>
<dbReference type="InterPro" id="IPR011009">
    <property type="entry name" value="Kinase-like_dom_sf"/>
</dbReference>
<feature type="compositionally biased region" description="Low complexity" evidence="5">
    <location>
        <begin position="665"/>
        <end position="681"/>
    </location>
</feature>
<dbReference type="GO" id="GO:0004672">
    <property type="term" value="F:protein kinase activity"/>
    <property type="evidence" value="ECO:0007669"/>
    <property type="project" value="InterPro"/>
</dbReference>
<dbReference type="InterPro" id="IPR051177">
    <property type="entry name" value="CIK-Related_Protein"/>
</dbReference>
<dbReference type="Proteomes" id="UP000014500">
    <property type="component" value="Unassembled WGS sequence"/>
</dbReference>
<dbReference type="PhylomeDB" id="T1J9K5"/>
<dbReference type="eggNOG" id="KOG1243">
    <property type="taxonomic scope" value="Eukaryota"/>
</dbReference>
<evidence type="ECO:0000256" key="1">
    <source>
        <dbReference type="ARBA" id="ARBA00038349"/>
    </source>
</evidence>
<feature type="compositionally biased region" description="Basic and acidic residues" evidence="5">
    <location>
        <begin position="696"/>
        <end position="718"/>
    </location>
</feature>
<feature type="domain" description="Protein kinase" evidence="6">
    <location>
        <begin position="1"/>
        <end position="273"/>
    </location>
</feature>
<evidence type="ECO:0000256" key="4">
    <source>
        <dbReference type="ARBA" id="ARBA00056114"/>
    </source>
</evidence>
<dbReference type="PROSITE" id="PS50011">
    <property type="entry name" value="PROTEIN_KINASE_DOM"/>
    <property type="match status" value="1"/>
</dbReference>
<dbReference type="HOGENOM" id="CLU_010392_0_1_1"/>
<dbReference type="Gene3D" id="3.30.200.20">
    <property type="entry name" value="Phosphorylase Kinase, domain 1"/>
    <property type="match status" value="1"/>
</dbReference>
<evidence type="ECO:0000259" key="6">
    <source>
        <dbReference type="PROSITE" id="PS50011"/>
    </source>
</evidence>
<dbReference type="SUPFAM" id="SSF56112">
    <property type="entry name" value="Protein kinase-like (PK-like)"/>
    <property type="match status" value="1"/>
</dbReference>
<dbReference type="EMBL" id="JH431976">
    <property type="status" value="NOT_ANNOTATED_CDS"/>
    <property type="molecule type" value="Genomic_DNA"/>
</dbReference>
<proteinExistence type="inferred from homology"/>
<comment type="similarity">
    <text evidence="1">Belongs to the protein kinase superfamily.</text>
</comment>
<dbReference type="InterPro" id="IPR000719">
    <property type="entry name" value="Prot_kinase_dom"/>
</dbReference>
<keyword evidence="8" id="KW-1185">Reference proteome</keyword>
<reference evidence="8" key="1">
    <citation type="submission" date="2011-05" db="EMBL/GenBank/DDBJ databases">
        <authorList>
            <person name="Richards S.R."/>
            <person name="Qu J."/>
            <person name="Jiang H."/>
            <person name="Jhangiani S.N."/>
            <person name="Agravi P."/>
            <person name="Goodspeed R."/>
            <person name="Gross S."/>
            <person name="Mandapat C."/>
            <person name="Jackson L."/>
            <person name="Mathew T."/>
            <person name="Pu L."/>
            <person name="Thornton R."/>
            <person name="Saada N."/>
            <person name="Wilczek-Boney K.B."/>
            <person name="Lee S."/>
            <person name="Kovar C."/>
            <person name="Wu Y."/>
            <person name="Scherer S.E."/>
            <person name="Worley K.C."/>
            <person name="Muzny D.M."/>
            <person name="Gibbs R."/>
        </authorList>
    </citation>
    <scope>NUCLEOTIDE SEQUENCE</scope>
    <source>
        <strain evidence="8">Brora</strain>
    </source>
</reference>
<dbReference type="STRING" id="126957.T1J9K5"/>
<dbReference type="SMART" id="SM00220">
    <property type="entry name" value="S_TKc"/>
    <property type="match status" value="1"/>
</dbReference>
<dbReference type="PANTHER" id="PTHR12984:SF3">
    <property type="entry name" value="N-TERMINAL KINASE-LIKE PROTEIN"/>
    <property type="match status" value="1"/>
</dbReference>
<dbReference type="Gene3D" id="1.25.10.10">
    <property type="entry name" value="Leucine-rich Repeat Variant"/>
    <property type="match status" value="1"/>
</dbReference>
<dbReference type="GO" id="GO:0005524">
    <property type="term" value="F:ATP binding"/>
    <property type="evidence" value="ECO:0007669"/>
    <property type="project" value="InterPro"/>
</dbReference>
<evidence type="ECO:0000256" key="2">
    <source>
        <dbReference type="ARBA" id="ARBA00040972"/>
    </source>
</evidence>
<protein>
    <recommendedName>
        <fullName evidence="2">N-terminal kinase-like protein</fullName>
    </recommendedName>
    <alternativeName>
        <fullName evidence="3">SCY1-like protein 1</fullName>
    </alternativeName>
</protein>
<dbReference type="Gene3D" id="1.10.510.10">
    <property type="entry name" value="Transferase(Phosphotransferase) domain 1"/>
    <property type="match status" value="1"/>
</dbReference>
<evidence type="ECO:0000256" key="5">
    <source>
        <dbReference type="SAM" id="MobiDB-lite"/>
    </source>
</evidence>
<dbReference type="EnsemblMetazoa" id="SMAR010402-RA">
    <property type="protein sequence ID" value="SMAR010402-PA"/>
    <property type="gene ID" value="SMAR010402"/>
</dbReference>
<sequence>MWSFFSRDPSKDFNYEIISPIEGPYDENSIWKLHSGKRKNTQLQVSVFTYDIKKGNEIQLEIAKASVKRLKTLRHPNVTMYLDSLETDKMIYLVTEYVEPLVNHLHNNESNEKQHELEISWGLHQISKAINFLVNDCNLVHNNVCIWSILKNQAGEWKLGGLEYVCLSSEAGPIKILSQLEKYNPPEKSDSNNKRKIITPWVVDMWGLGCLIWEVFNGTLVKPASLKNPGKIPKSLVAQYCELVSANPSSRPNPTEFLRRCRSPGGYFNNDFINTLLFLEEIQVYNILTIPIKDATEKTRFFNHLSQQLDNFPTEICKYKILPQLINAYEFGNAGSVVLSSLFKLGKLLDNEDYQQKIVPCVVKLFSSTDRATRARLLQQLEHFVDHLQPAIINDQIFPKILQGFVDTNPAIRENTAMLHLAPKLNYNNLNVELMKHFSCLQAKDEQGGIRTNTTVCLGKIAHFIHPQMRQKILITAFTRAMKDSFPPAKTAGILALAATQAYYPLSDIARQVIPALSCACVDSDKSVRDQAFKTIKGFLEKLEKVSENPSLADTMEAEVNSIALPTAVDTAASWAGWANKTTITTAPSDHETDNAWGDADNWGDEVTFPSQQSSSIETSTTTFDEPEFVSINSDLKPVSSYNWSQSETKRDNFFDNLLDKNSKTSFTTTNSTTTNSSTSTGGWDIDEPWDSVDAANDKSNKREEKKMLREKELQDKRAARHASGAMKLGSKKKQHQV</sequence>
<dbReference type="Pfam" id="PF00069">
    <property type="entry name" value="Pkinase"/>
    <property type="match status" value="1"/>
</dbReference>
<dbReference type="PANTHER" id="PTHR12984">
    <property type="entry name" value="SCY1-RELATED S/T PROTEIN KINASE-LIKE"/>
    <property type="match status" value="1"/>
</dbReference>
<evidence type="ECO:0000313" key="8">
    <source>
        <dbReference type="Proteomes" id="UP000014500"/>
    </source>
</evidence>
<dbReference type="OMA" id="NDTSWAG"/>
<accession>T1J9K5</accession>
<name>T1J9K5_STRMM</name>